<reference evidence="1" key="3">
    <citation type="journal article" date="2017" name="Nature">
        <title>Genome sequence of the progenitor of the wheat D genome Aegilops tauschii.</title>
        <authorList>
            <person name="Luo M.C."/>
            <person name="Gu Y.Q."/>
            <person name="Puiu D."/>
            <person name="Wang H."/>
            <person name="Twardziok S.O."/>
            <person name="Deal K.R."/>
            <person name="Huo N."/>
            <person name="Zhu T."/>
            <person name="Wang L."/>
            <person name="Wang Y."/>
            <person name="McGuire P.E."/>
            <person name="Liu S."/>
            <person name="Long H."/>
            <person name="Ramasamy R.K."/>
            <person name="Rodriguez J.C."/>
            <person name="Van S.L."/>
            <person name="Yuan L."/>
            <person name="Wang Z."/>
            <person name="Xia Z."/>
            <person name="Xiao L."/>
            <person name="Anderson O.D."/>
            <person name="Ouyang S."/>
            <person name="Liang Y."/>
            <person name="Zimin A.V."/>
            <person name="Pertea G."/>
            <person name="Qi P."/>
            <person name="Bennetzen J.L."/>
            <person name="Dai X."/>
            <person name="Dawson M.W."/>
            <person name="Muller H.G."/>
            <person name="Kugler K."/>
            <person name="Rivarola-Duarte L."/>
            <person name="Spannagl M."/>
            <person name="Mayer K.F.X."/>
            <person name="Lu F.H."/>
            <person name="Bevan M.W."/>
            <person name="Leroy P."/>
            <person name="Li P."/>
            <person name="You F.M."/>
            <person name="Sun Q."/>
            <person name="Liu Z."/>
            <person name="Lyons E."/>
            <person name="Wicker T."/>
            <person name="Salzberg S.L."/>
            <person name="Devos K.M."/>
            <person name="Dvorak J."/>
        </authorList>
    </citation>
    <scope>NUCLEOTIDE SEQUENCE [LARGE SCALE GENOMIC DNA]</scope>
    <source>
        <strain evidence="1">cv. AL8/78</strain>
    </source>
</reference>
<reference evidence="1" key="4">
    <citation type="submission" date="2019-03" db="UniProtKB">
        <authorList>
            <consortium name="EnsemblPlants"/>
        </authorList>
    </citation>
    <scope>IDENTIFICATION</scope>
</reference>
<dbReference type="Proteomes" id="UP000015105">
    <property type="component" value="Chromosome 4D"/>
</dbReference>
<accession>A0A453I6C0</accession>
<reference evidence="2" key="2">
    <citation type="journal article" date="2017" name="Nat. Plants">
        <title>The Aegilops tauschii genome reveals multiple impacts of transposons.</title>
        <authorList>
            <person name="Zhao G."/>
            <person name="Zou C."/>
            <person name="Li K."/>
            <person name="Wang K."/>
            <person name="Li T."/>
            <person name="Gao L."/>
            <person name="Zhang X."/>
            <person name="Wang H."/>
            <person name="Yang Z."/>
            <person name="Liu X."/>
            <person name="Jiang W."/>
            <person name="Mao L."/>
            <person name="Kong X."/>
            <person name="Jiao Y."/>
            <person name="Jia J."/>
        </authorList>
    </citation>
    <scope>NUCLEOTIDE SEQUENCE [LARGE SCALE GENOMIC DNA]</scope>
    <source>
        <strain evidence="2">cv. AL8/78</strain>
    </source>
</reference>
<organism evidence="1 2">
    <name type="scientific">Aegilops tauschii subsp. strangulata</name>
    <name type="common">Goatgrass</name>
    <dbReference type="NCBI Taxonomy" id="200361"/>
    <lineage>
        <taxon>Eukaryota</taxon>
        <taxon>Viridiplantae</taxon>
        <taxon>Streptophyta</taxon>
        <taxon>Embryophyta</taxon>
        <taxon>Tracheophyta</taxon>
        <taxon>Spermatophyta</taxon>
        <taxon>Magnoliopsida</taxon>
        <taxon>Liliopsida</taxon>
        <taxon>Poales</taxon>
        <taxon>Poaceae</taxon>
        <taxon>BOP clade</taxon>
        <taxon>Pooideae</taxon>
        <taxon>Triticodae</taxon>
        <taxon>Triticeae</taxon>
        <taxon>Triticinae</taxon>
        <taxon>Aegilops</taxon>
    </lineage>
</organism>
<reference evidence="1" key="5">
    <citation type="journal article" date="2021" name="G3 (Bethesda)">
        <title>Aegilops tauschii genome assembly Aet v5.0 features greater sequence contiguity and improved annotation.</title>
        <authorList>
            <person name="Wang L."/>
            <person name="Zhu T."/>
            <person name="Rodriguez J.C."/>
            <person name="Deal K.R."/>
            <person name="Dubcovsky J."/>
            <person name="McGuire P.E."/>
            <person name="Lux T."/>
            <person name="Spannagl M."/>
            <person name="Mayer K.F.X."/>
            <person name="Baldrich P."/>
            <person name="Meyers B.C."/>
            <person name="Huo N."/>
            <person name="Gu Y.Q."/>
            <person name="Zhou H."/>
            <person name="Devos K.M."/>
            <person name="Bennetzen J.L."/>
            <person name="Unver T."/>
            <person name="Budak H."/>
            <person name="Gulick P.J."/>
            <person name="Galiba G."/>
            <person name="Kalapos B."/>
            <person name="Nelson D.R."/>
            <person name="Li P."/>
            <person name="You F.M."/>
            <person name="Luo M.C."/>
            <person name="Dvorak J."/>
        </authorList>
    </citation>
    <scope>NUCLEOTIDE SEQUENCE [LARGE SCALE GENOMIC DNA]</scope>
    <source>
        <strain evidence="1">cv. AL8/78</strain>
    </source>
</reference>
<evidence type="ECO:0000313" key="1">
    <source>
        <dbReference type="EnsemblPlants" id="AET4Gv20456300.24"/>
    </source>
</evidence>
<dbReference type="AlphaFoldDB" id="A0A453I6C0"/>
<dbReference type="EnsemblPlants" id="AET4Gv20456300.24">
    <property type="protein sequence ID" value="AET4Gv20456300.24"/>
    <property type="gene ID" value="AET4Gv20456300"/>
</dbReference>
<keyword evidence="2" id="KW-1185">Reference proteome</keyword>
<evidence type="ECO:0000313" key="2">
    <source>
        <dbReference type="Proteomes" id="UP000015105"/>
    </source>
</evidence>
<sequence>MRPSSRILAARHLLRSSRFQPSTAAAASSVFRRLDGTNGQSVAKPLRNPHLGELGPNCRVFPGSGAPFAHLNCLLPDSTYPPHCARPLRDLVTSAYRILVFFFTTYRILVSTLRCIDTVVHDRVLPYTLSMFY</sequence>
<dbReference type="Gramene" id="AET4Gv20456300.24">
    <property type="protein sequence ID" value="AET4Gv20456300.24"/>
    <property type="gene ID" value="AET4Gv20456300"/>
</dbReference>
<protein>
    <submittedName>
        <fullName evidence="1">Uncharacterized protein</fullName>
    </submittedName>
</protein>
<proteinExistence type="predicted"/>
<name>A0A453I6C0_AEGTS</name>
<reference evidence="2" key="1">
    <citation type="journal article" date="2014" name="Science">
        <title>Ancient hybridizations among the ancestral genomes of bread wheat.</title>
        <authorList>
            <consortium name="International Wheat Genome Sequencing Consortium,"/>
            <person name="Marcussen T."/>
            <person name="Sandve S.R."/>
            <person name="Heier L."/>
            <person name="Spannagl M."/>
            <person name="Pfeifer M."/>
            <person name="Jakobsen K.S."/>
            <person name="Wulff B.B."/>
            <person name="Steuernagel B."/>
            <person name="Mayer K.F."/>
            <person name="Olsen O.A."/>
        </authorList>
    </citation>
    <scope>NUCLEOTIDE SEQUENCE [LARGE SCALE GENOMIC DNA]</scope>
    <source>
        <strain evidence="2">cv. AL8/78</strain>
    </source>
</reference>